<keyword evidence="1" id="KW-0812">Transmembrane</keyword>
<evidence type="ECO:0000313" key="3">
    <source>
        <dbReference type="Proteomes" id="UP001142444"/>
    </source>
</evidence>
<proteinExistence type="predicted"/>
<gene>
    <name evidence="2" type="ORF">OQ257_05130</name>
</gene>
<dbReference type="Proteomes" id="UP001142444">
    <property type="component" value="Unassembled WGS sequence"/>
</dbReference>
<protein>
    <recommendedName>
        <fullName evidence="4">Type II secretory pathway, component PulJ</fullName>
    </recommendedName>
</protein>
<keyword evidence="1" id="KW-1133">Transmembrane helix</keyword>
<accession>A0A9X4G3F7</accession>
<keyword evidence="1" id="KW-0472">Membrane</keyword>
<name>A0A9X4G3F7_ACTEU</name>
<dbReference type="PIRSF" id="PIRSF004525">
    <property type="entry name" value="Pilin_peptidase-dep_B_prd"/>
    <property type="match status" value="1"/>
</dbReference>
<dbReference type="InterPro" id="IPR016419">
    <property type="entry name" value="Prepilin_Pept-dep_B_prd"/>
</dbReference>
<reference evidence="2" key="2">
    <citation type="journal article" date="2023" name="Pathogens">
        <title>Pathological Features and Genomic Characterization of an Actinobacillus equuli subsp. equuli Bearing Unique Virulence-Associated Genes from an Adult Horse with Pleuropneumonia.</title>
        <authorList>
            <person name="Kamali M."/>
            <person name="Carossino M."/>
            <person name="Del Piero F."/>
            <person name="Peak L."/>
            <person name="Mitchell M.S."/>
            <person name="Willette J."/>
            <person name="Baker R."/>
            <person name="Li F."/>
            <person name="Kenez A."/>
            <person name="Balasuriya U.B.R."/>
            <person name="Go Y.Y."/>
        </authorList>
    </citation>
    <scope>NUCLEOTIDE SEQUENCE</scope>
    <source>
        <strain evidence="2">4524</strain>
    </source>
</reference>
<evidence type="ECO:0008006" key="4">
    <source>
        <dbReference type="Google" id="ProtNLM"/>
    </source>
</evidence>
<keyword evidence="3" id="KW-1185">Reference proteome</keyword>
<organism evidence="2 3">
    <name type="scientific">Actinobacillus equuli subsp. equuli</name>
    <dbReference type="NCBI Taxonomy" id="202947"/>
    <lineage>
        <taxon>Bacteria</taxon>
        <taxon>Pseudomonadati</taxon>
        <taxon>Pseudomonadota</taxon>
        <taxon>Gammaproteobacteria</taxon>
        <taxon>Pasteurellales</taxon>
        <taxon>Pasteurellaceae</taxon>
        <taxon>Actinobacillus</taxon>
    </lineage>
</organism>
<dbReference type="RefSeq" id="WP_275217678.1">
    <property type="nucleotide sequence ID" value="NZ_JAPHVQ010000003.1"/>
</dbReference>
<comment type="caution">
    <text evidence="2">The sequence shown here is derived from an EMBL/GenBank/DDBJ whole genome shotgun (WGS) entry which is preliminary data.</text>
</comment>
<dbReference type="AlphaFoldDB" id="A0A9X4G3F7"/>
<evidence type="ECO:0000313" key="2">
    <source>
        <dbReference type="EMBL" id="MDE8034547.1"/>
    </source>
</evidence>
<evidence type="ECO:0000256" key="1">
    <source>
        <dbReference type="SAM" id="Phobius"/>
    </source>
</evidence>
<sequence length="230" mass="26985">MLCRNINVAIVKTKLSAFSLIELLLSLSLAVFIVLLAAKSYSQFTQNSHKQKEDLFLQKEAHQLVHYFQQHVQHLGFQGANRENSNFSLFEKDKKHYALTKESCLIFFYDLNNDGCLGKRKTKNASCIKNDINNTHDLAKEIFGFKLENQEIYIYDKNNLTDCRKRECEKLLNACQEKWKKFTTIDDYKVNKLAFSWKIPEKLLQVNLKLLSVKYKNIEYSTTSYIYILN</sequence>
<feature type="transmembrane region" description="Helical" evidence="1">
    <location>
        <begin position="15"/>
        <end position="38"/>
    </location>
</feature>
<dbReference type="EMBL" id="JAPHVQ010000003">
    <property type="protein sequence ID" value="MDE8034547.1"/>
    <property type="molecule type" value="Genomic_DNA"/>
</dbReference>
<reference evidence="2" key="1">
    <citation type="submission" date="2022-11" db="EMBL/GenBank/DDBJ databases">
        <authorList>
            <person name="Kamali M."/>
            <person name="Peak L."/>
            <person name="Go Y.Y."/>
            <person name="Balasuriya U.B.R."/>
            <person name="Carossino M."/>
        </authorList>
    </citation>
    <scope>NUCLEOTIDE SEQUENCE</scope>
    <source>
        <strain evidence="2">4524</strain>
    </source>
</reference>